<dbReference type="PANTHER" id="PTHR45527:SF1">
    <property type="entry name" value="FATTY ACID SYNTHASE"/>
    <property type="match status" value="1"/>
</dbReference>
<name>A0ABZ1U904_9ACTN</name>
<dbReference type="Gene3D" id="3.30.559.30">
    <property type="entry name" value="Nonribosomal peptide synthetase, condensation domain"/>
    <property type="match status" value="1"/>
</dbReference>
<dbReference type="SUPFAM" id="SSF52777">
    <property type="entry name" value="CoA-dependent acyltransferases"/>
    <property type="match status" value="2"/>
</dbReference>
<reference evidence="2" key="1">
    <citation type="submission" date="2022-10" db="EMBL/GenBank/DDBJ databases">
        <title>The complete genomes of actinobacterial strains from the NBC collection.</title>
        <authorList>
            <person name="Joergensen T.S."/>
            <person name="Alvarez Arevalo M."/>
            <person name="Sterndorff E.B."/>
            <person name="Faurdal D."/>
            <person name="Vuksanovic O."/>
            <person name="Mourched A.-S."/>
            <person name="Charusanti P."/>
            <person name="Shaw S."/>
            <person name="Blin K."/>
            <person name="Weber T."/>
        </authorList>
    </citation>
    <scope>NUCLEOTIDE SEQUENCE</scope>
    <source>
        <strain evidence="2">NBC_00222</strain>
    </source>
</reference>
<evidence type="ECO:0000259" key="1">
    <source>
        <dbReference type="Pfam" id="PF00668"/>
    </source>
</evidence>
<dbReference type="Pfam" id="PF00668">
    <property type="entry name" value="Condensation"/>
    <property type="match status" value="1"/>
</dbReference>
<dbReference type="Proteomes" id="UP001432222">
    <property type="component" value="Chromosome"/>
</dbReference>
<dbReference type="InterPro" id="IPR023213">
    <property type="entry name" value="CAT-like_dom_sf"/>
</dbReference>
<protein>
    <submittedName>
        <fullName evidence="2">Condensation domain-containing protein</fullName>
    </submittedName>
</protein>
<gene>
    <name evidence="2" type="ORF">OHA16_34590</name>
</gene>
<evidence type="ECO:0000313" key="3">
    <source>
        <dbReference type="Proteomes" id="UP001432222"/>
    </source>
</evidence>
<evidence type="ECO:0000313" key="2">
    <source>
        <dbReference type="EMBL" id="WUQ87658.1"/>
    </source>
</evidence>
<sequence length="636" mass="69812">MSLVARSGPLTEQQERWWLRLYWREKGDIDNAWSKQWDLPAGISVEAATAALTTLVERHEVLRTGFGLGPDNLPYQLVFEAEGFRLPVAVAELGTLAEYGDEGGIHPLVGGSMYSRPLWSVRLFVEDDEVRVLSLVFEHIILDGSGVRNLKEQFLALCAGTERPLRITHPLDRAAKEHRIPRTPESRARYSPDPRALAPRLLVPATVKEETPEPRFLMSAVRYEGLLPLLDRVGRAHGVSRAMVLMQAIGWLISRYSDIPRVMVVNAIGLRLPMDDSIDLVAKALEIMVDLDEDRTLAESLTAVSAGALRAYTEELRLGIRDQDSRLRLEKERGIGSVRGLYFNYQGLSEPDTPEPDAPESNGRPVAAVEMTRTDDWRSGEEPWSYATWIYVDGTTVAVDFDVDVVMLPAGTVHQMSELLPRFVQLVAEQPDAPLAAARALLPPDFARSTEARLVRGTWVHLDTVAGVIAGCPGVLAAEVSEQDDEIVARVSLDGPTCLFDVHEYVLSRLHLEGDLIAPHRYRLAEGSASRATGPGLPDLAAGADWLPGDGTPVLGPTTEPERELVAALRETHGFATVNLALTYAEAGGRAVLAPALVETLRRRGLEGLQLPHFATAHTLRAIARALVRRTPGHAI</sequence>
<dbReference type="Gene3D" id="3.30.559.10">
    <property type="entry name" value="Chloramphenicol acetyltransferase-like domain"/>
    <property type="match status" value="1"/>
</dbReference>
<keyword evidence="3" id="KW-1185">Reference proteome</keyword>
<dbReference type="InterPro" id="IPR001242">
    <property type="entry name" value="Condensation_dom"/>
</dbReference>
<dbReference type="PANTHER" id="PTHR45527">
    <property type="entry name" value="NONRIBOSOMAL PEPTIDE SYNTHETASE"/>
    <property type="match status" value="1"/>
</dbReference>
<accession>A0ABZ1U904</accession>
<dbReference type="EMBL" id="CP108110">
    <property type="protein sequence ID" value="WUQ87658.1"/>
    <property type="molecule type" value="Genomic_DNA"/>
</dbReference>
<organism evidence="2 3">
    <name type="scientific">Kitasatospora purpeofusca</name>
    <dbReference type="NCBI Taxonomy" id="67352"/>
    <lineage>
        <taxon>Bacteria</taxon>
        <taxon>Bacillati</taxon>
        <taxon>Actinomycetota</taxon>
        <taxon>Actinomycetes</taxon>
        <taxon>Kitasatosporales</taxon>
        <taxon>Streptomycetaceae</taxon>
        <taxon>Kitasatospora</taxon>
    </lineage>
</organism>
<proteinExistence type="predicted"/>
<dbReference type="RefSeq" id="WP_328958215.1">
    <property type="nucleotide sequence ID" value="NZ_CP108110.1"/>
</dbReference>
<feature type="domain" description="Condensation" evidence="1">
    <location>
        <begin position="9"/>
        <end position="305"/>
    </location>
</feature>